<organism evidence="3 4">
    <name type="scientific">Geodia barretti</name>
    <name type="common">Barrett's horny sponge</name>
    <dbReference type="NCBI Taxonomy" id="519541"/>
    <lineage>
        <taxon>Eukaryota</taxon>
        <taxon>Metazoa</taxon>
        <taxon>Porifera</taxon>
        <taxon>Demospongiae</taxon>
        <taxon>Heteroscleromorpha</taxon>
        <taxon>Tetractinellida</taxon>
        <taxon>Astrophorina</taxon>
        <taxon>Geodiidae</taxon>
        <taxon>Geodia</taxon>
    </lineage>
</organism>
<proteinExistence type="inferred from homology"/>
<protein>
    <submittedName>
        <fullName evidence="3">Nucleoid-associated protein AFE_1920</fullName>
    </submittedName>
</protein>
<sequence>MMNRKMMRQAQQLQNRLAKVQQELEELTVQGSAGGGVVRVTMNGKQEVSEVIIEPEAAEDIDLLQDLVAAAVNDASARTQQLAAEKMGEVTGGLNIPGLT</sequence>
<dbReference type="InterPro" id="IPR036894">
    <property type="entry name" value="YbaB-like_sf"/>
</dbReference>
<dbReference type="PANTHER" id="PTHR33449">
    <property type="entry name" value="NUCLEOID-ASSOCIATED PROTEIN YBAB"/>
    <property type="match status" value="1"/>
</dbReference>
<dbReference type="Pfam" id="PF02575">
    <property type="entry name" value="YbaB_DNA_bd"/>
    <property type="match status" value="1"/>
</dbReference>
<name>A0AA35WA62_GEOBA</name>
<gene>
    <name evidence="3" type="ORF">GBAR_LOCUS8316</name>
</gene>
<dbReference type="Proteomes" id="UP001174909">
    <property type="component" value="Unassembled WGS sequence"/>
</dbReference>
<dbReference type="AlphaFoldDB" id="A0AA35WA62"/>
<dbReference type="PIRSF" id="PIRSF004555">
    <property type="entry name" value="UCP004555"/>
    <property type="match status" value="1"/>
</dbReference>
<dbReference type="EMBL" id="CASHTH010001234">
    <property type="protein sequence ID" value="CAI8013044.1"/>
    <property type="molecule type" value="Genomic_DNA"/>
</dbReference>
<evidence type="ECO:0000313" key="4">
    <source>
        <dbReference type="Proteomes" id="UP001174909"/>
    </source>
</evidence>
<comment type="caution">
    <text evidence="3">The sequence shown here is derived from an EMBL/GenBank/DDBJ whole genome shotgun (WGS) entry which is preliminary data.</text>
</comment>
<evidence type="ECO:0000256" key="1">
    <source>
        <dbReference type="ARBA" id="ARBA00023125"/>
    </source>
</evidence>
<keyword evidence="2" id="KW-0175">Coiled coil</keyword>
<accession>A0AA35WA62</accession>
<keyword evidence="1" id="KW-0238">DNA-binding</keyword>
<reference evidence="3" key="1">
    <citation type="submission" date="2023-03" db="EMBL/GenBank/DDBJ databases">
        <authorList>
            <person name="Steffen K."/>
            <person name="Cardenas P."/>
        </authorList>
    </citation>
    <scope>NUCLEOTIDE SEQUENCE</scope>
</reference>
<dbReference type="HAMAP" id="MF_00274">
    <property type="entry name" value="DNA_YbaB_EbfC"/>
    <property type="match status" value="1"/>
</dbReference>
<dbReference type="Gene3D" id="3.30.1310.10">
    <property type="entry name" value="Nucleoid-associated protein YbaB-like domain"/>
    <property type="match status" value="1"/>
</dbReference>
<feature type="coiled-coil region" evidence="2">
    <location>
        <begin position="3"/>
        <end position="30"/>
    </location>
</feature>
<dbReference type="NCBIfam" id="TIGR00103">
    <property type="entry name" value="DNA_YbaB_EbfC"/>
    <property type="match status" value="1"/>
</dbReference>
<evidence type="ECO:0000256" key="2">
    <source>
        <dbReference type="SAM" id="Coils"/>
    </source>
</evidence>
<dbReference type="GO" id="GO:0005829">
    <property type="term" value="C:cytosol"/>
    <property type="evidence" value="ECO:0007669"/>
    <property type="project" value="TreeGrafter"/>
</dbReference>
<dbReference type="PANTHER" id="PTHR33449:SF1">
    <property type="entry name" value="NUCLEOID-ASSOCIATED PROTEIN YBAB"/>
    <property type="match status" value="1"/>
</dbReference>
<dbReference type="SUPFAM" id="SSF82607">
    <property type="entry name" value="YbaB-like"/>
    <property type="match status" value="1"/>
</dbReference>
<dbReference type="GO" id="GO:0003677">
    <property type="term" value="F:DNA binding"/>
    <property type="evidence" value="ECO:0007669"/>
    <property type="project" value="UniProtKB-KW"/>
</dbReference>
<keyword evidence="4" id="KW-1185">Reference proteome</keyword>
<evidence type="ECO:0000313" key="3">
    <source>
        <dbReference type="EMBL" id="CAI8013044.1"/>
    </source>
</evidence>
<dbReference type="InterPro" id="IPR004401">
    <property type="entry name" value="YbaB/EbfC"/>
</dbReference>